<dbReference type="PANTHER" id="PTHR44591">
    <property type="entry name" value="STRESS RESPONSE REGULATOR PROTEIN 1"/>
    <property type="match status" value="1"/>
</dbReference>
<dbReference type="RefSeq" id="WP_129421354.1">
    <property type="nucleotide sequence ID" value="NZ_MZMU01000018.1"/>
</dbReference>
<feature type="modified residue" description="4-aspartylphosphate" evidence="4">
    <location>
        <position position="53"/>
    </location>
</feature>
<name>A0A4Q1TMP8_RHILE</name>
<keyword evidence="3" id="KW-0804">Transcription</keyword>
<dbReference type="EMBL" id="MZMU01000018">
    <property type="protein sequence ID" value="RXT19844.1"/>
    <property type="molecule type" value="Genomic_DNA"/>
</dbReference>
<gene>
    <name evidence="6" type="ORF">B5P46_26545</name>
</gene>
<evidence type="ECO:0000256" key="1">
    <source>
        <dbReference type="ARBA" id="ARBA00022553"/>
    </source>
</evidence>
<dbReference type="InterPro" id="IPR050595">
    <property type="entry name" value="Bact_response_regulator"/>
</dbReference>
<evidence type="ECO:0000256" key="2">
    <source>
        <dbReference type="ARBA" id="ARBA00023015"/>
    </source>
</evidence>
<organism evidence="6 7">
    <name type="scientific">Rhizobium leguminosarum</name>
    <dbReference type="NCBI Taxonomy" id="384"/>
    <lineage>
        <taxon>Bacteria</taxon>
        <taxon>Pseudomonadati</taxon>
        <taxon>Pseudomonadota</taxon>
        <taxon>Alphaproteobacteria</taxon>
        <taxon>Hyphomicrobiales</taxon>
        <taxon>Rhizobiaceae</taxon>
        <taxon>Rhizobium/Agrobacterium group</taxon>
        <taxon>Rhizobium</taxon>
    </lineage>
</organism>
<dbReference type="GO" id="GO:0000160">
    <property type="term" value="P:phosphorelay signal transduction system"/>
    <property type="evidence" value="ECO:0007669"/>
    <property type="project" value="InterPro"/>
</dbReference>
<proteinExistence type="predicted"/>
<dbReference type="AlphaFoldDB" id="A0A4Q1TMP8"/>
<dbReference type="PANTHER" id="PTHR44591:SF3">
    <property type="entry name" value="RESPONSE REGULATORY DOMAIN-CONTAINING PROTEIN"/>
    <property type="match status" value="1"/>
</dbReference>
<evidence type="ECO:0000256" key="4">
    <source>
        <dbReference type="PROSITE-ProRule" id="PRU00169"/>
    </source>
</evidence>
<evidence type="ECO:0000256" key="3">
    <source>
        <dbReference type="ARBA" id="ARBA00023163"/>
    </source>
</evidence>
<dbReference type="PROSITE" id="PS50110">
    <property type="entry name" value="RESPONSE_REGULATORY"/>
    <property type="match status" value="1"/>
</dbReference>
<dbReference type="Gene3D" id="3.40.50.2300">
    <property type="match status" value="1"/>
</dbReference>
<dbReference type="SUPFAM" id="SSF52172">
    <property type="entry name" value="CheY-like"/>
    <property type="match status" value="1"/>
</dbReference>
<dbReference type="Proteomes" id="UP000290767">
    <property type="component" value="Unassembled WGS sequence"/>
</dbReference>
<keyword evidence="2" id="KW-0805">Transcription regulation</keyword>
<accession>A0A4Q1TMP8</accession>
<comment type="caution">
    <text evidence="6">The sequence shown here is derived from an EMBL/GenBank/DDBJ whole genome shotgun (WGS) entry which is preliminary data.</text>
</comment>
<dbReference type="SMART" id="SM00448">
    <property type="entry name" value="REC"/>
    <property type="match status" value="1"/>
</dbReference>
<dbReference type="Pfam" id="PF00072">
    <property type="entry name" value="Response_reg"/>
    <property type="match status" value="1"/>
</dbReference>
<reference evidence="6 7" key="1">
    <citation type="submission" date="2017-03" db="EMBL/GenBank/DDBJ databases">
        <authorList>
            <person name="Safronova V.I."/>
            <person name="Sazanova A.L."/>
            <person name="Chirak E.R."/>
        </authorList>
    </citation>
    <scope>NUCLEOTIDE SEQUENCE [LARGE SCALE GENOMIC DNA]</scope>
    <source>
        <strain evidence="6 7">Tri-43</strain>
    </source>
</reference>
<dbReference type="InterPro" id="IPR001789">
    <property type="entry name" value="Sig_transdc_resp-reg_receiver"/>
</dbReference>
<evidence type="ECO:0000313" key="6">
    <source>
        <dbReference type="EMBL" id="RXT19844.1"/>
    </source>
</evidence>
<evidence type="ECO:0000313" key="7">
    <source>
        <dbReference type="Proteomes" id="UP000290767"/>
    </source>
</evidence>
<protein>
    <submittedName>
        <fullName evidence="6">Response regulator</fullName>
    </submittedName>
</protein>
<keyword evidence="1 4" id="KW-0597">Phosphoprotein</keyword>
<dbReference type="InterPro" id="IPR011006">
    <property type="entry name" value="CheY-like_superfamily"/>
</dbReference>
<sequence length="128" mass="13989">MAVILVVEDEPLIRFLLLDELVDAGHTVIEAASALEAVAALGRCDHLDGMITDVDISGGLSGLDLMRLVTSTRPATSVWVVSGRDVRSQIDPGVFFLPKPYDYRELVYLVSERAHAKHMLATDQQRTG</sequence>
<evidence type="ECO:0000259" key="5">
    <source>
        <dbReference type="PROSITE" id="PS50110"/>
    </source>
</evidence>
<feature type="domain" description="Response regulatory" evidence="5">
    <location>
        <begin position="3"/>
        <end position="114"/>
    </location>
</feature>